<evidence type="ECO:0000313" key="2">
    <source>
        <dbReference type="Proteomes" id="UP000828941"/>
    </source>
</evidence>
<reference evidence="1 2" key="1">
    <citation type="journal article" date="2022" name="DNA Res.">
        <title>Chromosomal-level genome assembly of the orchid tree Bauhinia variegata (Leguminosae; Cercidoideae) supports the allotetraploid origin hypothesis of Bauhinia.</title>
        <authorList>
            <person name="Zhong Y."/>
            <person name="Chen Y."/>
            <person name="Zheng D."/>
            <person name="Pang J."/>
            <person name="Liu Y."/>
            <person name="Luo S."/>
            <person name="Meng S."/>
            <person name="Qian L."/>
            <person name="Wei D."/>
            <person name="Dai S."/>
            <person name="Zhou R."/>
        </authorList>
    </citation>
    <scope>NUCLEOTIDE SEQUENCE [LARGE SCALE GENOMIC DNA]</scope>
    <source>
        <strain evidence="1">BV-YZ2020</strain>
    </source>
</reference>
<comment type="caution">
    <text evidence="1">The sequence shown here is derived from an EMBL/GenBank/DDBJ whole genome shotgun (WGS) entry which is preliminary data.</text>
</comment>
<dbReference type="Proteomes" id="UP000828941">
    <property type="component" value="Chromosome 8"/>
</dbReference>
<evidence type="ECO:0000313" key="1">
    <source>
        <dbReference type="EMBL" id="KAI4326844.1"/>
    </source>
</evidence>
<name>A0ACB9MTN3_BAUVA</name>
<sequence>MVSARFDHPLIRFRWRLKMRSERRVTLRSPRSYVNLVDEAKLASEGVKVPGNALLSISESLVAGGIAGGVEVSSPIFRGFFHAFSMHSEKKRPSCFVQRMATFCRILRGLQVGLLLELWGALLSSAEECGWRPGKMLVTGDGKGKALIIDTGMIDAFRKAVPHEGFGASLLKAFAVRSGSISRLKSEEIH</sequence>
<organism evidence="1 2">
    <name type="scientific">Bauhinia variegata</name>
    <name type="common">Purple orchid tree</name>
    <name type="synonym">Phanera variegata</name>
    <dbReference type="NCBI Taxonomy" id="167791"/>
    <lineage>
        <taxon>Eukaryota</taxon>
        <taxon>Viridiplantae</taxon>
        <taxon>Streptophyta</taxon>
        <taxon>Embryophyta</taxon>
        <taxon>Tracheophyta</taxon>
        <taxon>Spermatophyta</taxon>
        <taxon>Magnoliopsida</taxon>
        <taxon>eudicotyledons</taxon>
        <taxon>Gunneridae</taxon>
        <taxon>Pentapetalae</taxon>
        <taxon>rosids</taxon>
        <taxon>fabids</taxon>
        <taxon>Fabales</taxon>
        <taxon>Fabaceae</taxon>
        <taxon>Cercidoideae</taxon>
        <taxon>Cercideae</taxon>
        <taxon>Bauhiniinae</taxon>
        <taxon>Bauhinia</taxon>
    </lineage>
</organism>
<keyword evidence="2" id="KW-1185">Reference proteome</keyword>
<protein>
    <submittedName>
        <fullName evidence="1">Uncharacterized protein</fullName>
    </submittedName>
</protein>
<gene>
    <name evidence="1" type="ORF">L6164_019373</name>
</gene>
<accession>A0ACB9MTN3</accession>
<proteinExistence type="predicted"/>
<dbReference type="EMBL" id="CM039433">
    <property type="protein sequence ID" value="KAI4326844.1"/>
    <property type="molecule type" value="Genomic_DNA"/>
</dbReference>